<name>A0ABV2PN76_9BACI</name>
<proteinExistence type="predicted"/>
<comment type="caution">
    <text evidence="1">The sequence shown here is derived from an EMBL/GenBank/DDBJ whole genome shotgun (WGS) entry which is preliminary data.</text>
</comment>
<protein>
    <submittedName>
        <fullName evidence="1">Uncharacterized protein</fullName>
    </submittedName>
</protein>
<evidence type="ECO:0000313" key="2">
    <source>
        <dbReference type="Proteomes" id="UP001549363"/>
    </source>
</evidence>
<sequence>MKAYSVTECVSWERSTLVFAETANEAKIRALCDENMDGIAYTDLRVNRAKYADGHENDSERDLMILNIRNGWWYEIDGRHINSDNIDEAITNGWI</sequence>
<organism evidence="1 2">
    <name type="scientific">Lysinibacillus parviboronicapiens</name>
    <dbReference type="NCBI Taxonomy" id="436516"/>
    <lineage>
        <taxon>Bacteria</taxon>
        <taxon>Bacillati</taxon>
        <taxon>Bacillota</taxon>
        <taxon>Bacilli</taxon>
        <taxon>Bacillales</taxon>
        <taxon>Bacillaceae</taxon>
        <taxon>Lysinibacillus</taxon>
    </lineage>
</organism>
<keyword evidence="2" id="KW-1185">Reference proteome</keyword>
<dbReference type="Proteomes" id="UP001549363">
    <property type="component" value="Unassembled WGS sequence"/>
</dbReference>
<accession>A0ABV2PN76</accession>
<evidence type="ECO:0000313" key="1">
    <source>
        <dbReference type="EMBL" id="MET4562206.1"/>
    </source>
</evidence>
<dbReference type="RefSeq" id="WP_354472388.1">
    <property type="nucleotide sequence ID" value="NZ_JBEPSB010000018.1"/>
</dbReference>
<gene>
    <name evidence="1" type="ORF">ABIA69_003392</name>
</gene>
<reference evidence="1 2" key="1">
    <citation type="submission" date="2024-06" db="EMBL/GenBank/DDBJ databases">
        <title>Sorghum-associated microbial communities from plants grown in Nebraska, USA.</title>
        <authorList>
            <person name="Schachtman D."/>
        </authorList>
    </citation>
    <scope>NUCLEOTIDE SEQUENCE [LARGE SCALE GENOMIC DNA]</scope>
    <source>
        <strain evidence="1 2">736</strain>
    </source>
</reference>
<dbReference type="EMBL" id="JBEPSB010000018">
    <property type="protein sequence ID" value="MET4562206.1"/>
    <property type="molecule type" value="Genomic_DNA"/>
</dbReference>